<dbReference type="Pfam" id="PF00460">
    <property type="entry name" value="Flg_bb_rod"/>
    <property type="match status" value="1"/>
</dbReference>
<keyword evidence="9" id="KW-0282">Flagellum</keyword>
<evidence type="ECO:0000256" key="1">
    <source>
        <dbReference type="ARBA" id="ARBA00004117"/>
    </source>
</evidence>
<evidence type="ECO:0000313" key="10">
    <source>
        <dbReference type="Proteomes" id="UP000244904"/>
    </source>
</evidence>
<organism evidence="9 10">
    <name type="scientific">Pseudoprimorskyibacter insulae</name>
    <dbReference type="NCBI Taxonomy" id="1695997"/>
    <lineage>
        <taxon>Bacteria</taxon>
        <taxon>Pseudomonadati</taxon>
        <taxon>Pseudomonadota</taxon>
        <taxon>Alphaproteobacteria</taxon>
        <taxon>Rhodobacterales</taxon>
        <taxon>Paracoccaceae</taxon>
        <taxon>Pseudoprimorskyibacter</taxon>
    </lineage>
</organism>
<accession>A0A2R8AVQ4</accession>
<dbReference type="InterPro" id="IPR037925">
    <property type="entry name" value="FlgE/F/G-like"/>
</dbReference>
<dbReference type="Proteomes" id="UP000244904">
    <property type="component" value="Unassembled WGS sequence"/>
</dbReference>
<evidence type="ECO:0000259" key="8">
    <source>
        <dbReference type="Pfam" id="PF07559"/>
    </source>
</evidence>
<sequence length="418" mass="44171">MSLLTAISGLNAAQADIATTSNNIANVGTVGFQGSRTEFTDVYSSSPYVNPNTKIGAGTMVAKVAKSFAQGVVAPTKNTLDLALLGEGLFMVKDSLQDNKVSYSRNGAFAMDRNGYVANSSNHLLSVFPTSIEGDALSMTQTIPLKVEAEYGTPTKSQNASVSVNFSTREDAIGQQAAIPAAAFDPADPTTFAHSSAINLYDKNGQPREAQVYFVATAQPDATNPDTSFTPYLVLDGLVHAPNDPATAEITFDVEGTQIDGLDGVVFDDNGSDLTIDLSGSTLTDRDFGVLAMEHDGQTKRSLSSLQVDEAGVVWATYGDEEPIALGMVALARFPNMQGLESLGNVEYRETRASGDVTLGVPGRNGFARLRSGALEQANVDLTEELVSLITAQRNYQASAKAFETNSALPQSILNIRG</sequence>
<dbReference type="PANTHER" id="PTHR30435:SF1">
    <property type="entry name" value="FLAGELLAR HOOK PROTEIN FLGE"/>
    <property type="match status" value="1"/>
</dbReference>
<dbReference type="AlphaFoldDB" id="A0A2R8AVQ4"/>
<dbReference type="GO" id="GO:0005829">
    <property type="term" value="C:cytosol"/>
    <property type="evidence" value="ECO:0007669"/>
    <property type="project" value="TreeGrafter"/>
</dbReference>
<evidence type="ECO:0000259" key="7">
    <source>
        <dbReference type="Pfam" id="PF06429"/>
    </source>
</evidence>
<evidence type="ECO:0000256" key="5">
    <source>
        <dbReference type="RuleBase" id="RU362116"/>
    </source>
</evidence>
<feature type="domain" description="Flagellar basal-body/hook protein C-terminal" evidence="7">
    <location>
        <begin position="371"/>
        <end position="415"/>
    </location>
</feature>
<dbReference type="Pfam" id="PF06429">
    <property type="entry name" value="Flg_bbr_C"/>
    <property type="match status" value="1"/>
</dbReference>
<dbReference type="GO" id="GO:0071978">
    <property type="term" value="P:bacterial-type flagellum-dependent swarming motility"/>
    <property type="evidence" value="ECO:0007669"/>
    <property type="project" value="TreeGrafter"/>
</dbReference>
<name>A0A2R8AVQ4_9RHOB</name>
<dbReference type="InterPro" id="IPR001444">
    <property type="entry name" value="Flag_bb_rod_N"/>
</dbReference>
<dbReference type="NCBIfam" id="TIGR03506">
    <property type="entry name" value="FlgEFG_subfam"/>
    <property type="match status" value="1"/>
</dbReference>
<dbReference type="InterPro" id="IPR010930">
    <property type="entry name" value="Flg_bb/hook_C_dom"/>
</dbReference>
<dbReference type="Pfam" id="PF07559">
    <property type="entry name" value="FlgE_D2"/>
    <property type="match status" value="1"/>
</dbReference>
<reference evidence="10" key="1">
    <citation type="submission" date="2018-03" db="EMBL/GenBank/DDBJ databases">
        <authorList>
            <person name="Rodrigo-Torres L."/>
            <person name="Arahal R. D."/>
            <person name="Lucena T."/>
        </authorList>
    </citation>
    <scope>NUCLEOTIDE SEQUENCE [LARGE SCALE GENOMIC DNA]</scope>
    <source>
        <strain evidence="10">CECT 8871</strain>
    </source>
</reference>
<dbReference type="SUPFAM" id="SSF117143">
    <property type="entry name" value="Flagellar hook protein flgE"/>
    <property type="match status" value="1"/>
</dbReference>
<keyword evidence="9" id="KW-0966">Cell projection</keyword>
<proteinExistence type="inferred from homology"/>
<dbReference type="InterPro" id="IPR020013">
    <property type="entry name" value="Flagellar_FlgE/F/G"/>
</dbReference>
<comment type="subcellular location">
    <subcellularLocation>
        <location evidence="1 5">Bacterial flagellum basal body</location>
    </subcellularLocation>
</comment>
<feature type="domain" description="Flagellar basal body rod protein N-terminal" evidence="6">
    <location>
        <begin position="3"/>
        <end position="33"/>
    </location>
</feature>
<evidence type="ECO:0000256" key="2">
    <source>
        <dbReference type="ARBA" id="ARBA00009677"/>
    </source>
</evidence>
<evidence type="ECO:0000256" key="3">
    <source>
        <dbReference type="ARBA" id="ARBA00019015"/>
    </source>
</evidence>
<dbReference type="InterPro" id="IPR011491">
    <property type="entry name" value="FlgE_D2"/>
</dbReference>
<dbReference type="RefSeq" id="WP_108885989.1">
    <property type="nucleotide sequence ID" value="NZ_OMOJ01000003.1"/>
</dbReference>
<keyword evidence="4 5" id="KW-0975">Bacterial flagellum</keyword>
<gene>
    <name evidence="9" type="primary">flgE_2</name>
    <name evidence="9" type="ORF">PRI8871_01914</name>
</gene>
<keyword evidence="9" id="KW-0969">Cilium</keyword>
<comment type="function">
    <text evidence="5">A flexible structure which links the flagellar filament to the drive apparatus in the basal body.</text>
</comment>
<evidence type="ECO:0000313" key="9">
    <source>
        <dbReference type="EMBL" id="SPF80112.1"/>
    </source>
</evidence>
<protein>
    <recommendedName>
        <fullName evidence="3 5">Flagellar hook protein FlgE</fullName>
    </recommendedName>
</protein>
<dbReference type="PANTHER" id="PTHR30435">
    <property type="entry name" value="FLAGELLAR PROTEIN"/>
    <property type="match status" value="1"/>
</dbReference>
<feature type="domain" description="Flagellar hook protein FlgE D2" evidence="8">
    <location>
        <begin position="177"/>
        <end position="297"/>
    </location>
</feature>
<dbReference type="Gene3D" id="2.60.98.20">
    <property type="entry name" value="Flagellar hook protein FlgE"/>
    <property type="match status" value="1"/>
</dbReference>
<dbReference type="OrthoDB" id="8372879at2"/>
<evidence type="ECO:0000259" key="6">
    <source>
        <dbReference type="Pfam" id="PF00460"/>
    </source>
</evidence>
<dbReference type="GO" id="GO:0009425">
    <property type="term" value="C:bacterial-type flagellum basal body"/>
    <property type="evidence" value="ECO:0007669"/>
    <property type="project" value="UniProtKB-SubCell"/>
</dbReference>
<dbReference type="InterPro" id="IPR037058">
    <property type="entry name" value="Falgellar_hook_FlgE_sf"/>
</dbReference>
<evidence type="ECO:0000256" key="4">
    <source>
        <dbReference type="ARBA" id="ARBA00023143"/>
    </source>
</evidence>
<dbReference type="EMBL" id="OMOJ01000003">
    <property type="protein sequence ID" value="SPF80112.1"/>
    <property type="molecule type" value="Genomic_DNA"/>
</dbReference>
<dbReference type="GO" id="GO:0009424">
    <property type="term" value="C:bacterial-type flagellum hook"/>
    <property type="evidence" value="ECO:0007669"/>
    <property type="project" value="TreeGrafter"/>
</dbReference>
<keyword evidence="10" id="KW-1185">Reference proteome</keyword>
<comment type="similarity">
    <text evidence="2 5">Belongs to the flagella basal body rod proteins family.</text>
</comment>